<name>A0A098GGL6_LEGMI</name>
<evidence type="ECO:0000313" key="2">
    <source>
        <dbReference type="Proteomes" id="UP000032414"/>
    </source>
</evidence>
<accession>A0A098GGL6</accession>
<organism evidence="1 2">
    <name type="scientific">Legionella micdadei</name>
    <name type="common">Tatlockia micdadei</name>
    <dbReference type="NCBI Taxonomy" id="451"/>
    <lineage>
        <taxon>Bacteria</taxon>
        <taxon>Pseudomonadati</taxon>
        <taxon>Pseudomonadota</taxon>
        <taxon>Gammaproteobacteria</taxon>
        <taxon>Legionellales</taxon>
        <taxon>Legionellaceae</taxon>
        <taxon>Legionella</taxon>
    </lineage>
</organism>
<dbReference type="Proteomes" id="UP000032414">
    <property type="component" value="Chromosome I"/>
</dbReference>
<dbReference type="KEGG" id="tmc:LMI_1832"/>
<dbReference type="HOGENOM" id="CLU_2511562_0_0_6"/>
<dbReference type="AlphaFoldDB" id="A0A098GGL6"/>
<reference evidence="2" key="1">
    <citation type="submission" date="2014-09" db="EMBL/GenBank/DDBJ databases">
        <authorList>
            <person name="Gomez-Valero L."/>
        </authorList>
    </citation>
    <scope>NUCLEOTIDE SEQUENCE [LARGE SCALE GENOMIC DNA]</scope>
    <source>
        <strain evidence="2">ATCC33218</strain>
    </source>
</reference>
<dbReference type="EMBL" id="LN614830">
    <property type="protein sequence ID" value="CEG61125.1"/>
    <property type="molecule type" value="Genomic_DNA"/>
</dbReference>
<proteinExistence type="predicted"/>
<sequence>MLSIKVFLLIYTVGINKCSPIIICKPLIQNRLVPNHFDRREPPKSLYAIRPPEKFLETITLSYFLLVFNSVYSYLKILKGACLSI</sequence>
<protein>
    <submittedName>
        <fullName evidence="1">Uncharacterized protein</fullName>
    </submittedName>
</protein>
<evidence type="ECO:0000313" key="1">
    <source>
        <dbReference type="EMBL" id="CEG61125.1"/>
    </source>
</evidence>
<gene>
    <name evidence="1" type="ORF">LMI_1832</name>
</gene>